<evidence type="ECO:0000313" key="8">
    <source>
        <dbReference type="EMBL" id="KAH7310462.1"/>
    </source>
</evidence>
<dbReference type="PANTHER" id="PTHR47178">
    <property type="entry name" value="MONOOXYGENASE, FAD-BINDING"/>
    <property type="match status" value="1"/>
</dbReference>
<dbReference type="InterPro" id="IPR036188">
    <property type="entry name" value="FAD/NAD-bd_sf"/>
</dbReference>
<comment type="cofactor">
    <cofactor evidence="1">
        <name>FAD</name>
        <dbReference type="ChEBI" id="CHEBI:57692"/>
    </cofactor>
</comment>
<name>A0A8K0SN63_9HYPO</name>
<proteinExistence type="predicted"/>
<reference evidence="8" key="1">
    <citation type="journal article" date="2021" name="Nat. Commun.">
        <title>Genetic determinants of endophytism in the Arabidopsis root mycobiome.</title>
        <authorList>
            <person name="Mesny F."/>
            <person name="Miyauchi S."/>
            <person name="Thiergart T."/>
            <person name="Pickel B."/>
            <person name="Atanasova L."/>
            <person name="Karlsson M."/>
            <person name="Huettel B."/>
            <person name="Barry K.W."/>
            <person name="Haridas S."/>
            <person name="Chen C."/>
            <person name="Bauer D."/>
            <person name="Andreopoulos W."/>
            <person name="Pangilinan J."/>
            <person name="LaButti K."/>
            <person name="Riley R."/>
            <person name="Lipzen A."/>
            <person name="Clum A."/>
            <person name="Drula E."/>
            <person name="Henrissat B."/>
            <person name="Kohler A."/>
            <person name="Grigoriev I.V."/>
            <person name="Martin F.M."/>
            <person name="Hacquard S."/>
        </authorList>
    </citation>
    <scope>NUCLEOTIDE SEQUENCE</scope>
    <source>
        <strain evidence="8">MPI-CAGE-CH-0235</strain>
    </source>
</reference>
<accession>A0A8K0SN63</accession>
<dbReference type="OrthoDB" id="47494at2759"/>
<dbReference type="SUPFAM" id="SSF51905">
    <property type="entry name" value="FAD/NAD(P)-binding domain"/>
    <property type="match status" value="1"/>
</dbReference>
<comment type="caution">
    <text evidence="8">The sequence shown here is derived from an EMBL/GenBank/DDBJ whole genome shotgun (WGS) entry which is preliminary data.</text>
</comment>
<dbReference type="AlphaFoldDB" id="A0A8K0SN63"/>
<dbReference type="EMBL" id="JAGPNK010000012">
    <property type="protein sequence ID" value="KAH7310462.1"/>
    <property type="molecule type" value="Genomic_DNA"/>
</dbReference>
<evidence type="ECO:0000259" key="7">
    <source>
        <dbReference type="Pfam" id="PF01494"/>
    </source>
</evidence>
<dbReference type="GO" id="GO:0004497">
    <property type="term" value="F:monooxygenase activity"/>
    <property type="evidence" value="ECO:0007669"/>
    <property type="project" value="UniProtKB-KW"/>
</dbReference>
<gene>
    <name evidence="8" type="ORF">B0I35DRAFT_439092</name>
</gene>
<keyword evidence="5" id="KW-0503">Monooxygenase</keyword>
<keyword evidence="3" id="KW-0274">FAD</keyword>
<dbReference type="PRINTS" id="PR00420">
    <property type="entry name" value="RNGMNOXGNASE"/>
</dbReference>
<keyword evidence="2" id="KW-0285">Flavoprotein</keyword>
<protein>
    <recommendedName>
        <fullName evidence="7">FAD-binding domain-containing protein</fullName>
    </recommendedName>
</protein>
<evidence type="ECO:0000256" key="5">
    <source>
        <dbReference type="ARBA" id="ARBA00023033"/>
    </source>
</evidence>
<dbReference type="GO" id="GO:0071949">
    <property type="term" value="F:FAD binding"/>
    <property type="evidence" value="ECO:0007669"/>
    <property type="project" value="InterPro"/>
</dbReference>
<keyword evidence="6" id="KW-0472">Membrane</keyword>
<dbReference type="Pfam" id="PF01494">
    <property type="entry name" value="FAD_binding_3"/>
    <property type="match status" value="1"/>
</dbReference>
<evidence type="ECO:0000256" key="4">
    <source>
        <dbReference type="ARBA" id="ARBA00023002"/>
    </source>
</evidence>
<evidence type="ECO:0000313" key="9">
    <source>
        <dbReference type="Proteomes" id="UP000813444"/>
    </source>
</evidence>
<dbReference type="PANTHER" id="PTHR47178:SF1">
    <property type="entry name" value="FAD-BINDING DOMAIN-CONTAINING PROTEIN-RELATED"/>
    <property type="match status" value="1"/>
</dbReference>
<evidence type="ECO:0000256" key="6">
    <source>
        <dbReference type="SAM" id="Phobius"/>
    </source>
</evidence>
<dbReference type="Gene3D" id="3.50.50.60">
    <property type="entry name" value="FAD/NAD(P)-binding domain"/>
    <property type="match status" value="1"/>
</dbReference>
<organism evidence="8 9">
    <name type="scientific">Stachybotrys elegans</name>
    <dbReference type="NCBI Taxonomy" id="80388"/>
    <lineage>
        <taxon>Eukaryota</taxon>
        <taxon>Fungi</taxon>
        <taxon>Dikarya</taxon>
        <taxon>Ascomycota</taxon>
        <taxon>Pezizomycotina</taxon>
        <taxon>Sordariomycetes</taxon>
        <taxon>Hypocreomycetidae</taxon>
        <taxon>Hypocreales</taxon>
        <taxon>Stachybotryaceae</taxon>
        <taxon>Stachybotrys</taxon>
    </lineage>
</organism>
<evidence type="ECO:0000256" key="3">
    <source>
        <dbReference type="ARBA" id="ARBA00022827"/>
    </source>
</evidence>
<sequence length="420" mass="47181">MAEPDPPLPVIIIGAGISGLLLAQALRRQNIPVRIFERDADLNARDPGWGLTLHWSLPALRSLLPEDLVRRLPETYVDRHAVEDGACSRFPFYDLSTGRVVARTPKTSEEERVRVSRQKFRWLLTTGINVEWGKAFSSFAENKDSVIANFEDGSSCRGRLLVGCDGTNSRVRQALFPGKHETFKLPVRCLGLKIALLDESAKSILESDPFFFQGAHPGQSTFAYVSLLEAPPGGSGYGYYTYQVCVSWPYRKDWFGRYMPLDTPPSGAGRRALLMEFANGWLPPFSDILDDIPEGAPIKPLVLEDYRPDKDLQSTGRAVLMGDAFHAMVMYRGEGANHAIVDVEEFSKRIIPDLVREKEDWHALRSALDGYEKEVIARTRPAVLASRVACMDAHDWTKITLKSPLLSKREKYLNFPEEQN</sequence>
<keyword evidence="6" id="KW-1133">Transmembrane helix</keyword>
<dbReference type="InterPro" id="IPR002938">
    <property type="entry name" value="FAD-bd"/>
</dbReference>
<feature type="transmembrane region" description="Helical" evidence="6">
    <location>
        <begin position="6"/>
        <end position="26"/>
    </location>
</feature>
<evidence type="ECO:0000256" key="2">
    <source>
        <dbReference type="ARBA" id="ARBA00022630"/>
    </source>
</evidence>
<feature type="domain" description="FAD-binding" evidence="7">
    <location>
        <begin position="9"/>
        <end position="175"/>
    </location>
</feature>
<evidence type="ECO:0000256" key="1">
    <source>
        <dbReference type="ARBA" id="ARBA00001974"/>
    </source>
</evidence>
<keyword evidence="4" id="KW-0560">Oxidoreductase</keyword>
<dbReference type="Proteomes" id="UP000813444">
    <property type="component" value="Unassembled WGS sequence"/>
</dbReference>
<keyword evidence="9" id="KW-1185">Reference proteome</keyword>
<keyword evidence="6" id="KW-0812">Transmembrane</keyword>